<dbReference type="Proteomes" id="UP000198649">
    <property type="component" value="Unassembled WGS sequence"/>
</dbReference>
<protein>
    <recommendedName>
        <fullName evidence="3">DUF5667 domain-containing protein</fullName>
    </recommendedName>
</protein>
<sequence>MTPAFTARRRAEEFNSLVENASTRELTDARYVNVLELVEALRHVTPVQARPTFVADLRERLMIAAETALAPSPDAELKARLTVAPRRTPRERRIAVAMGGFAIVGATTSMALAAQTALPGDTLYPLKRALENAQAGVQVDEGDKGSTLLANASGRLEEVDKLSREKRDSATLVIAETLQAFTSQATEASDLMLASYESTGQEASISELRNFAADSMTVLQQLEGLVPDGARSALVQAAQVLTQIDQQAIALCPTCVVKALTEIPDFVFNNATDLLGNVTDNPPAEPTSATGPGQGGKPGGGGNRGTAQPSDEPTPVAPTRPPVIAQPGTPAPGEAPAGNDDDDDPITDLTDGLTGGGSAPAPAMPADQPDLGEVLDDTVGGVLGELD</sequence>
<name>A0A1I3MSQ9_9ACTN</name>
<evidence type="ECO:0000313" key="4">
    <source>
        <dbReference type="EMBL" id="SFI99989.1"/>
    </source>
</evidence>
<evidence type="ECO:0000256" key="2">
    <source>
        <dbReference type="SAM" id="Phobius"/>
    </source>
</evidence>
<feature type="compositionally biased region" description="Low complexity" evidence="1">
    <location>
        <begin position="359"/>
        <end position="369"/>
    </location>
</feature>
<feature type="region of interest" description="Disordered" evidence="1">
    <location>
        <begin position="277"/>
        <end position="387"/>
    </location>
</feature>
<feature type="compositionally biased region" description="Low complexity" evidence="1">
    <location>
        <begin position="325"/>
        <end position="338"/>
    </location>
</feature>
<organism evidence="4 5">
    <name type="scientific">Nocardioides psychrotolerans</name>
    <dbReference type="NCBI Taxonomy" id="1005945"/>
    <lineage>
        <taxon>Bacteria</taxon>
        <taxon>Bacillati</taxon>
        <taxon>Actinomycetota</taxon>
        <taxon>Actinomycetes</taxon>
        <taxon>Propionibacteriales</taxon>
        <taxon>Nocardioidaceae</taxon>
        <taxon>Nocardioides</taxon>
    </lineage>
</organism>
<keyword evidence="2" id="KW-0812">Transmembrane</keyword>
<dbReference type="EMBL" id="FOQG01000016">
    <property type="protein sequence ID" value="SFI99989.1"/>
    <property type="molecule type" value="Genomic_DNA"/>
</dbReference>
<dbReference type="AlphaFoldDB" id="A0A1I3MSQ9"/>
<dbReference type="STRING" id="1005945.SAMN05216561_11624"/>
<reference evidence="4 5" key="1">
    <citation type="submission" date="2016-10" db="EMBL/GenBank/DDBJ databases">
        <authorList>
            <person name="de Groot N.N."/>
        </authorList>
    </citation>
    <scope>NUCLEOTIDE SEQUENCE [LARGE SCALE GENOMIC DNA]</scope>
    <source>
        <strain evidence="4 5">CGMCC 1.11156</strain>
    </source>
</reference>
<evidence type="ECO:0000313" key="5">
    <source>
        <dbReference type="Proteomes" id="UP000198649"/>
    </source>
</evidence>
<keyword evidence="2" id="KW-0472">Membrane</keyword>
<proteinExistence type="predicted"/>
<dbReference type="Pfam" id="PF18915">
    <property type="entry name" value="DUF5667"/>
    <property type="match status" value="1"/>
</dbReference>
<dbReference type="RefSeq" id="WP_143099820.1">
    <property type="nucleotide sequence ID" value="NZ_BKAF01000018.1"/>
</dbReference>
<keyword evidence="5" id="KW-1185">Reference proteome</keyword>
<accession>A0A1I3MSQ9</accession>
<evidence type="ECO:0000259" key="3">
    <source>
        <dbReference type="Pfam" id="PF18915"/>
    </source>
</evidence>
<dbReference type="OrthoDB" id="3402808at2"/>
<feature type="compositionally biased region" description="Gly residues" evidence="1">
    <location>
        <begin position="292"/>
        <end position="304"/>
    </location>
</feature>
<keyword evidence="2" id="KW-1133">Transmembrane helix</keyword>
<evidence type="ECO:0000256" key="1">
    <source>
        <dbReference type="SAM" id="MobiDB-lite"/>
    </source>
</evidence>
<feature type="transmembrane region" description="Helical" evidence="2">
    <location>
        <begin position="94"/>
        <end position="114"/>
    </location>
</feature>
<feature type="domain" description="DUF5667" evidence="3">
    <location>
        <begin position="117"/>
        <end position="228"/>
    </location>
</feature>
<dbReference type="InterPro" id="IPR043725">
    <property type="entry name" value="DUF5667"/>
</dbReference>
<gene>
    <name evidence="4" type="ORF">SAMN05216561_11624</name>
</gene>